<name>A0ACA9SLG1_9GLOM</name>
<dbReference type="Proteomes" id="UP000789920">
    <property type="component" value="Unassembled WGS sequence"/>
</dbReference>
<evidence type="ECO:0000313" key="2">
    <source>
        <dbReference type="Proteomes" id="UP000789920"/>
    </source>
</evidence>
<keyword evidence="2" id="KW-1185">Reference proteome</keyword>
<gene>
    <name evidence="1" type="ORF">RPERSI_LOCUS32074</name>
</gene>
<reference evidence="1" key="1">
    <citation type="submission" date="2021-06" db="EMBL/GenBank/DDBJ databases">
        <authorList>
            <person name="Kallberg Y."/>
            <person name="Tangrot J."/>
            <person name="Rosling A."/>
        </authorList>
    </citation>
    <scope>NUCLEOTIDE SEQUENCE</scope>
    <source>
        <strain evidence="1">MA461A</strain>
    </source>
</reference>
<evidence type="ECO:0000313" key="1">
    <source>
        <dbReference type="EMBL" id="CAG8841894.1"/>
    </source>
</evidence>
<dbReference type="EMBL" id="CAJVQC010132164">
    <property type="protein sequence ID" value="CAG8841894.1"/>
    <property type="molecule type" value="Genomic_DNA"/>
</dbReference>
<sequence length="109" mass="11787">VAVPQVRSSSDSIEVTKPTTDQKIGGTVKVKWSTTNIPKGLKPTDQISTRIRCQVGGRSRQFPPKAIIPVNFTVGQREVGLPDDTDLVGVSCKAFVTDDTNEKFQGTSQ</sequence>
<comment type="caution">
    <text evidence="1">The sequence shown here is derived from an EMBL/GenBank/DDBJ whole genome shotgun (WGS) entry which is preliminary data.</text>
</comment>
<accession>A0ACA9SLG1</accession>
<protein>
    <submittedName>
        <fullName evidence="1">29957_t:CDS:1</fullName>
    </submittedName>
</protein>
<feature type="non-terminal residue" evidence="1">
    <location>
        <position position="109"/>
    </location>
</feature>
<feature type="non-terminal residue" evidence="1">
    <location>
        <position position="1"/>
    </location>
</feature>
<proteinExistence type="predicted"/>
<organism evidence="1 2">
    <name type="scientific">Racocetra persica</name>
    <dbReference type="NCBI Taxonomy" id="160502"/>
    <lineage>
        <taxon>Eukaryota</taxon>
        <taxon>Fungi</taxon>
        <taxon>Fungi incertae sedis</taxon>
        <taxon>Mucoromycota</taxon>
        <taxon>Glomeromycotina</taxon>
        <taxon>Glomeromycetes</taxon>
        <taxon>Diversisporales</taxon>
        <taxon>Gigasporaceae</taxon>
        <taxon>Racocetra</taxon>
    </lineage>
</organism>